<feature type="transmembrane region" description="Helical" evidence="8">
    <location>
        <begin position="108"/>
        <end position="125"/>
    </location>
</feature>
<dbReference type="InterPro" id="IPR052017">
    <property type="entry name" value="TSUP"/>
</dbReference>
<dbReference type="Pfam" id="PF01925">
    <property type="entry name" value="TauE"/>
    <property type="match status" value="1"/>
</dbReference>
<comment type="subcellular location">
    <subcellularLocation>
        <location evidence="1 8">Cell membrane</location>
        <topology evidence="1 8">Multi-pass membrane protein</topology>
    </subcellularLocation>
</comment>
<sequence length="259" mass="27233">MGPNLYQALPFWQQAAIVCPLIFLGGFVDAITGGGGLITLPAYLFAGLPVHFALGTNKLSSCIGTALTTARYARAGFIPWKLACLCVAASLMGSNLGAHLALFLNDRIFKFVMLFLLPVTALYVLKGRALVHQRPPLPQARTVLTSAAIAFALGAYDGFYGPGAGTFMLLLLAAAAHLSLNTANGVAKSINMASNLAALTVFLINGRVLFPLGLLAACFGLAGNYLGARSFEHGGARAVKPIMLTVLAIFFVSLLRDLF</sequence>
<reference evidence="9 10" key="2">
    <citation type="submission" date="2010-03" db="EMBL/GenBank/DDBJ databases">
        <authorList>
            <person name="Pajon A."/>
        </authorList>
    </citation>
    <scope>NUCLEOTIDE SEQUENCE [LARGE SCALE GENOMIC DNA]</scope>
    <source>
        <strain evidence="9 10">SGP1</strain>
    </source>
</reference>
<evidence type="ECO:0000256" key="4">
    <source>
        <dbReference type="ARBA" id="ARBA00022475"/>
    </source>
</evidence>
<dbReference type="InterPro" id="IPR002781">
    <property type="entry name" value="TM_pro_TauE-like"/>
</dbReference>
<dbReference type="EMBL" id="FP929056">
    <property type="protein sequence ID" value="CBL28223.1"/>
    <property type="molecule type" value="Genomic_DNA"/>
</dbReference>
<feature type="transmembrane region" description="Helical" evidence="8">
    <location>
        <begin position="82"/>
        <end position="102"/>
    </location>
</feature>
<evidence type="ECO:0000256" key="5">
    <source>
        <dbReference type="ARBA" id="ARBA00022692"/>
    </source>
</evidence>
<evidence type="ECO:0000256" key="2">
    <source>
        <dbReference type="ARBA" id="ARBA00009142"/>
    </source>
</evidence>
<keyword evidence="6 8" id="KW-1133">Transmembrane helix</keyword>
<evidence type="ECO:0000256" key="7">
    <source>
        <dbReference type="ARBA" id="ARBA00023136"/>
    </source>
</evidence>
<gene>
    <name evidence="9" type="ORF">SY1_09810</name>
</gene>
<accession>A0AB94IWT4</accession>
<dbReference type="KEGG" id="sbr:SY1_09810"/>
<evidence type="ECO:0000256" key="8">
    <source>
        <dbReference type="RuleBase" id="RU363041"/>
    </source>
</evidence>
<feature type="transmembrane region" description="Helical" evidence="8">
    <location>
        <begin position="168"/>
        <end position="187"/>
    </location>
</feature>
<keyword evidence="10" id="KW-1185">Reference proteome</keyword>
<comment type="similarity">
    <text evidence="2 8">Belongs to the 4-toluene sulfonate uptake permease (TSUP) (TC 2.A.102) family.</text>
</comment>
<organism evidence="9 10">
    <name type="scientific">Fretibacterium fastidiosum</name>
    <dbReference type="NCBI Taxonomy" id="651822"/>
    <lineage>
        <taxon>Bacteria</taxon>
        <taxon>Thermotogati</taxon>
        <taxon>Synergistota</taxon>
        <taxon>Synergistia</taxon>
        <taxon>Synergistales</taxon>
        <taxon>Aminobacteriaceae</taxon>
        <taxon>Fretibacterium</taxon>
    </lineage>
</organism>
<feature type="transmembrane region" description="Helical" evidence="8">
    <location>
        <begin position="208"/>
        <end position="226"/>
    </location>
</feature>
<dbReference type="PANTHER" id="PTHR30269">
    <property type="entry name" value="TRANSMEMBRANE PROTEIN YFCA"/>
    <property type="match status" value="1"/>
</dbReference>
<feature type="transmembrane region" description="Helical" evidence="8">
    <location>
        <begin position="21"/>
        <end position="44"/>
    </location>
</feature>
<evidence type="ECO:0000313" key="10">
    <source>
        <dbReference type="Proteomes" id="UP000008957"/>
    </source>
</evidence>
<feature type="transmembrane region" description="Helical" evidence="8">
    <location>
        <begin position="238"/>
        <end position="255"/>
    </location>
</feature>
<keyword evidence="4 8" id="KW-1003">Cell membrane</keyword>
<evidence type="ECO:0000256" key="3">
    <source>
        <dbReference type="ARBA" id="ARBA00022448"/>
    </source>
</evidence>
<keyword evidence="5 8" id="KW-0812">Transmembrane</keyword>
<evidence type="ECO:0000256" key="6">
    <source>
        <dbReference type="ARBA" id="ARBA00022989"/>
    </source>
</evidence>
<dbReference type="RefSeq" id="WP_015556370.1">
    <property type="nucleotide sequence ID" value="NC_021038.1"/>
</dbReference>
<proteinExistence type="inferred from homology"/>
<reference evidence="10" key="1">
    <citation type="submission" date="2010-03" db="EMBL/GenBank/DDBJ databases">
        <title>The genome sequence of Synergistetes sp. SGP1.</title>
        <authorList>
            <consortium name="metaHIT consortium -- http://www.metahit.eu/"/>
            <person name="Pajon A."/>
            <person name="Turner K."/>
            <person name="Parkhill J."/>
            <person name="Wade W."/>
            <person name="Vartoukian S."/>
        </authorList>
    </citation>
    <scope>NUCLEOTIDE SEQUENCE [LARGE SCALE GENOMIC DNA]</scope>
    <source>
        <strain evidence="10">SGP1</strain>
    </source>
</reference>
<keyword evidence="3" id="KW-0813">Transport</keyword>
<dbReference type="GO" id="GO:0005886">
    <property type="term" value="C:plasma membrane"/>
    <property type="evidence" value="ECO:0007669"/>
    <property type="project" value="UniProtKB-SubCell"/>
</dbReference>
<keyword evidence="7 8" id="KW-0472">Membrane</keyword>
<evidence type="ECO:0000256" key="1">
    <source>
        <dbReference type="ARBA" id="ARBA00004651"/>
    </source>
</evidence>
<dbReference type="Proteomes" id="UP000008957">
    <property type="component" value="Chromosome"/>
</dbReference>
<evidence type="ECO:0000313" key="9">
    <source>
        <dbReference type="EMBL" id="CBL28223.1"/>
    </source>
</evidence>
<dbReference type="AlphaFoldDB" id="A0AB94IWT4"/>
<dbReference type="PANTHER" id="PTHR30269:SF0">
    <property type="entry name" value="MEMBRANE TRANSPORTER PROTEIN YFCA-RELATED"/>
    <property type="match status" value="1"/>
</dbReference>
<name>A0AB94IWT4_9BACT</name>
<protein>
    <recommendedName>
        <fullName evidence="8">Probable membrane transporter protein</fullName>
    </recommendedName>
</protein>